<keyword evidence="15" id="KW-1185">Reference proteome</keyword>
<evidence type="ECO:0000313" key="14">
    <source>
        <dbReference type="EMBL" id="GGJ83839.1"/>
    </source>
</evidence>
<proteinExistence type="inferred from homology"/>
<evidence type="ECO:0000256" key="8">
    <source>
        <dbReference type="ARBA" id="ARBA00022840"/>
    </source>
</evidence>
<dbReference type="InterPro" id="IPR001697">
    <property type="entry name" value="Pyr_Knase"/>
</dbReference>
<evidence type="ECO:0000313" key="15">
    <source>
        <dbReference type="Proteomes" id="UP000635983"/>
    </source>
</evidence>
<dbReference type="AlphaFoldDB" id="A0A917PM55"/>
<comment type="similarity">
    <text evidence="2">Belongs to the pyruvate kinase family.</text>
</comment>
<keyword evidence="6" id="KW-0547">Nucleotide-binding</keyword>
<evidence type="ECO:0000256" key="12">
    <source>
        <dbReference type="SAM" id="MobiDB-lite"/>
    </source>
</evidence>
<evidence type="ECO:0000256" key="3">
    <source>
        <dbReference type="ARBA" id="ARBA00012142"/>
    </source>
</evidence>
<evidence type="ECO:0000256" key="11">
    <source>
        <dbReference type="ARBA" id="ARBA00023317"/>
    </source>
</evidence>
<keyword evidence="11 14" id="KW-0670">Pyruvate</keyword>
<sequence>MNNSRNRSVIKKRDAESARKQLTRLRDGMMSSKEKQSRTLGVLDASYRKSGENLLAYLALRRHDIRPLQMKLAAMGLSSLGRSEGYILSAVSTVIDVLERLTGEPTSSSKPIAPDMKMSERLLDEHALALFGAAPVDRDVRIMVTMPSEAADNYSMIRDLLATKMDSVRINCAHDGPEAWARMIEHVRRAEKEVGRPCKVMMDLAGPKLRTGPIDPGPAVRKAKPQRDRMGLVVSPARIWLTMIERPSEAPSNCDASLRVSGKWLSSLKPDMRVTLDDARGSRRHLNVVECTEQGCWAEAHKTIYFTPGLTLTSDDRKGRETTIAAFPSSDRKIRLQEDDLLLVTRGEIMGHPASLDSAGNVLTPATIGCTLPQVFNDVKAGQIVWFDDGKIGGVIESAAPDELRVRITHAPGGANLSSDKGINFPQSTLQLNALGEDDVQALTFAAEHADVVEMSFVNEPGDVDLLFEHLERLDAMHLGIVLKIETRKGFERLPALLMSGMRHPKFGVMIARGDLAVEGGFERMAELQEEILCLCEAAHVPVIWATQVLESLAKKGSPSRAEITDAATGVRAECVMLNKGPHVLKAVETLDDLLTRMQSHHHKKRQMLRRLAVAQRPNA</sequence>
<dbReference type="Proteomes" id="UP000635983">
    <property type="component" value="Unassembled WGS sequence"/>
</dbReference>
<keyword evidence="5" id="KW-0479">Metal-binding</keyword>
<keyword evidence="7 14" id="KW-0418">Kinase</keyword>
<dbReference type="Gene3D" id="2.40.33.10">
    <property type="entry name" value="PK beta-barrel domain-like"/>
    <property type="match status" value="2"/>
</dbReference>
<keyword evidence="4" id="KW-0808">Transferase</keyword>
<feature type="domain" description="Pyruvate kinase barrel" evidence="13">
    <location>
        <begin position="316"/>
        <end position="579"/>
    </location>
</feature>
<dbReference type="Pfam" id="PF00224">
    <property type="entry name" value="PK"/>
    <property type="match status" value="2"/>
</dbReference>
<dbReference type="Gene3D" id="3.20.20.60">
    <property type="entry name" value="Phosphoenolpyruvate-binding domains"/>
    <property type="match status" value="2"/>
</dbReference>
<keyword evidence="9" id="KW-0460">Magnesium</keyword>
<dbReference type="GO" id="GO:0004743">
    <property type="term" value="F:pyruvate kinase activity"/>
    <property type="evidence" value="ECO:0007669"/>
    <property type="project" value="UniProtKB-EC"/>
</dbReference>
<dbReference type="SUPFAM" id="SSF51621">
    <property type="entry name" value="Phosphoenolpyruvate/pyruvate domain"/>
    <property type="match status" value="1"/>
</dbReference>
<dbReference type="GO" id="GO:0030955">
    <property type="term" value="F:potassium ion binding"/>
    <property type="evidence" value="ECO:0007669"/>
    <property type="project" value="InterPro"/>
</dbReference>
<evidence type="ECO:0000256" key="9">
    <source>
        <dbReference type="ARBA" id="ARBA00022842"/>
    </source>
</evidence>
<dbReference type="GO" id="GO:0016301">
    <property type="term" value="F:kinase activity"/>
    <property type="evidence" value="ECO:0007669"/>
    <property type="project" value="UniProtKB-KW"/>
</dbReference>
<name>A0A917PM55_9PSED</name>
<reference evidence="14" key="1">
    <citation type="journal article" date="2014" name="Int. J. Syst. Evol. Microbiol.">
        <title>Complete genome sequence of Corynebacterium casei LMG S-19264T (=DSM 44701T), isolated from a smear-ripened cheese.</title>
        <authorList>
            <consortium name="US DOE Joint Genome Institute (JGI-PGF)"/>
            <person name="Walter F."/>
            <person name="Albersmeier A."/>
            <person name="Kalinowski J."/>
            <person name="Ruckert C."/>
        </authorList>
    </citation>
    <scope>NUCLEOTIDE SEQUENCE</scope>
    <source>
        <strain evidence="14">JCM 30078</strain>
    </source>
</reference>
<keyword evidence="10" id="KW-0324">Glycolysis</keyword>
<dbReference type="RefSeq" id="WP_188981806.1">
    <property type="nucleotide sequence ID" value="NZ_BMPO01000002.1"/>
</dbReference>
<evidence type="ECO:0000259" key="13">
    <source>
        <dbReference type="Pfam" id="PF00224"/>
    </source>
</evidence>
<evidence type="ECO:0000256" key="6">
    <source>
        <dbReference type="ARBA" id="ARBA00022741"/>
    </source>
</evidence>
<dbReference type="GO" id="GO:0000287">
    <property type="term" value="F:magnesium ion binding"/>
    <property type="evidence" value="ECO:0007669"/>
    <property type="project" value="InterPro"/>
</dbReference>
<feature type="domain" description="Pyruvate kinase barrel" evidence="13">
    <location>
        <begin position="139"/>
        <end position="218"/>
    </location>
</feature>
<evidence type="ECO:0000256" key="2">
    <source>
        <dbReference type="ARBA" id="ARBA00008663"/>
    </source>
</evidence>
<gene>
    <name evidence="14" type="ORF">GCM10009304_07290</name>
</gene>
<comment type="caution">
    <text evidence="14">The sequence shown here is derived from an EMBL/GenBank/DDBJ whole genome shotgun (WGS) entry which is preliminary data.</text>
</comment>
<evidence type="ECO:0000256" key="10">
    <source>
        <dbReference type="ARBA" id="ARBA00023152"/>
    </source>
</evidence>
<protein>
    <recommendedName>
        <fullName evidence="3">pyruvate kinase</fullName>
        <ecNumber evidence="3">2.7.1.40</ecNumber>
    </recommendedName>
</protein>
<feature type="region of interest" description="Disordered" evidence="12">
    <location>
        <begin position="207"/>
        <end position="228"/>
    </location>
</feature>
<evidence type="ECO:0000256" key="4">
    <source>
        <dbReference type="ARBA" id="ARBA00022679"/>
    </source>
</evidence>
<dbReference type="InterPro" id="IPR011037">
    <property type="entry name" value="Pyrv_Knase-like_insert_dom_sf"/>
</dbReference>
<reference evidence="14" key="2">
    <citation type="submission" date="2020-09" db="EMBL/GenBank/DDBJ databases">
        <authorList>
            <person name="Sun Q."/>
            <person name="Ohkuma M."/>
        </authorList>
    </citation>
    <scope>NUCLEOTIDE SEQUENCE</scope>
    <source>
        <strain evidence="14">JCM 30078</strain>
    </source>
</reference>
<dbReference type="SUPFAM" id="SSF50800">
    <property type="entry name" value="PK beta-barrel domain-like"/>
    <property type="match status" value="1"/>
</dbReference>
<evidence type="ECO:0000256" key="1">
    <source>
        <dbReference type="ARBA" id="ARBA00004997"/>
    </source>
</evidence>
<comment type="pathway">
    <text evidence="1">Carbohydrate degradation; glycolysis; pyruvate from D-glyceraldehyde 3-phosphate: step 5/5.</text>
</comment>
<dbReference type="PANTHER" id="PTHR11817">
    <property type="entry name" value="PYRUVATE KINASE"/>
    <property type="match status" value="1"/>
</dbReference>
<accession>A0A917PM55</accession>
<dbReference type="GO" id="GO:0005524">
    <property type="term" value="F:ATP binding"/>
    <property type="evidence" value="ECO:0007669"/>
    <property type="project" value="UniProtKB-KW"/>
</dbReference>
<keyword evidence="8" id="KW-0067">ATP-binding</keyword>
<organism evidence="14 15">
    <name type="scientific">Pseudomonas matsuisoli</name>
    <dbReference type="NCBI Taxonomy" id="1515666"/>
    <lineage>
        <taxon>Bacteria</taxon>
        <taxon>Pseudomonadati</taxon>
        <taxon>Pseudomonadota</taxon>
        <taxon>Gammaproteobacteria</taxon>
        <taxon>Pseudomonadales</taxon>
        <taxon>Pseudomonadaceae</taxon>
        <taxon>Pseudomonas</taxon>
    </lineage>
</organism>
<dbReference type="InterPro" id="IPR015813">
    <property type="entry name" value="Pyrv/PenolPyrv_kinase-like_dom"/>
</dbReference>
<dbReference type="EMBL" id="BMPO01000002">
    <property type="protein sequence ID" value="GGJ83839.1"/>
    <property type="molecule type" value="Genomic_DNA"/>
</dbReference>
<dbReference type="InterPro" id="IPR040442">
    <property type="entry name" value="Pyrv_kinase-like_dom_sf"/>
</dbReference>
<dbReference type="InterPro" id="IPR015793">
    <property type="entry name" value="Pyrv_Knase_brl"/>
</dbReference>
<dbReference type="InterPro" id="IPR015806">
    <property type="entry name" value="Pyrv_Knase_insert_dom_sf"/>
</dbReference>
<evidence type="ECO:0000256" key="7">
    <source>
        <dbReference type="ARBA" id="ARBA00022777"/>
    </source>
</evidence>
<dbReference type="EC" id="2.7.1.40" evidence="3"/>
<evidence type="ECO:0000256" key="5">
    <source>
        <dbReference type="ARBA" id="ARBA00022723"/>
    </source>
</evidence>
<dbReference type="NCBIfam" id="NF011314">
    <property type="entry name" value="PRK14725.1"/>
    <property type="match status" value="1"/>
</dbReference>